<evidence type="ECO:0000256" key="3">
    <source>
        <dbReference type="ARBA" id="ARBA00023082"/>
    </source>
</evidence>
<evidence type="ECO:0000259" key="6">
    <source>
        <dbReference type="Pfam" id="PF08281"/>
    </source>
</evidence>
<dbReference type="SUPFAM" id="SSF88659">
    <property type="entry name" value="Sigma3 and sigma4 domains of RNA polymerase sigma factors"/>
    <property type="match status" value="1"/>
</dbReference>
<evidence type="ECO:0000256" key="2">
    <source>
        <dbReference type="ARBA" id="ARBA00023015"/>
    </source>
</evidence>
<accession>A0A6A0BIA4</accession>
<dbReference type="InterPro" id="IPR013324">
    <property type="entry name" value="RNA_pol_sigma_r3/r4-like"/>
</dbReference>
<dbReference type="CDD" id="cd06171">
    <property type="entry name" value="Sigma70_r4"/>
    <property type="match status" value="1"/>
</dbReference>
<comment type="caution">
    <text evidence="7">The sequence shown here is derived from an EMBL/GenBank/DDBJ whole genome shotgun (WGS) entry which is preliminary data.</text>
</comment>
<organism evidence="7 8">
    <name type="scientific">Pseudolactococcus hodotermopsidis</name>
    <dbReference type="NCBI Taxonomy" id="2709157"/>
    <lineage>
        <taxon>Bacteria</taxon>
        <taxon>Bacillati</taxon>
        <taxon>Bacillota</taxon>
        <taxon>Bacilli</taxon>
        <taxon>Lactobacillales</taxon>
        <taxon>Streptococcaceae</taxon>
        <taxon>Pseudolactococcus</taxon>
    </lineage>
</organism>
<name>A0A6A0BIA4_9LACT</name>
<keyword evidence="3" id="KW-0731">Sigma factor</keyword>
<keyword evidence="8" id="KW-1185">Reference proteome</keyword>
<dbReference type="Pfam" id="PF04542">
    <property type="entry name" value="Sigma70_r2"/>
    <property type="match status" value="1"/>
</dbReference>
<dbReference type="Pfam" id="PF08281">
    <property type="entry name" value="Sigma70_r4_2"/>
    <property type="match status" value="1"/>
</dbReference>
<dbReference type="GO" id="GO:0016987">
    <property type="term" value="F:sigma factor activity"/>
    <property type="evidence" value="ECO:0007669"/>
    <property type="project" value="UniProtKB-KW"/>
</dbReference>
<dbReference type="PANTHER" id="PTHR43133:SF60">
    <property type="entry name" value="RNA POLYMERASE SIGMA FACTOR SIGV"/>
    <property type="match status" value="1"/>
</dbReference>
<dbReference type="InterPro" id="IPR013325">
    <property type="entry name" value="RNA_pol_sigma_r2"/>
</dbReference>
<reference evidence="7 8" key="1">
    <citation type="submission" date="2020-02" db="EMBL/GenBank/DDBJ databases">
        <title>Draft genome sequence of Lactococcus sp. Hs30E4-3.</title>
        <authorList>
            <person name="Noda S."/>
            <person name="Yuki M."/>
            <person name="Ohkuma M."/>
        </authorList>
    </citation>
    <scope>NUCLEOTIDE SEQUENCE [LARGE SCALE GENOMIC DNA]</scope>
    <source>
        <strain evidence="7 8">Hs30E4-3</strain>
    </source>
</reference>
<dbReference type="Proteomes" id="UP000480303">
    <property type="component" value="Unassembled WGS sequence"/>
</dbReference>
<dbReference type="InterPro" id="IPR036388">
    <property type="entry name" value="WH-like_DNA-bd_sf"/>
</dbReference>
<dbReference type="GO" id="GO:0006352">
    <property type="term" value="P:DNA-templated transcription initiation"/>
    <property type="evidence" value="ECO:0007669"/>
    <property type="project" value="InterPro"/>
</dbReference>
<dbReference type="Gene3D" id="1.10.1740.10">
    <property type="match status" value="1"/>
</dbReference>
<dbReference type="InterPro" id="IPR013249">
    <property type="entry name" value="RNA_pol_sigma70_r4_t2"/>
</dbReference>
<dbReference type="InterPro" id="IPR014284">
    <property type="entry name" value="RNA_pol_sigma-70_dom"/>
</dbReference>
<evidence type="ECO:0000313" key="7">
    <source>
        <dbReference type="EMBL" id="GFH43487.1"/>
    </source>
</evidence>
<dbReference type="RefSeq" id="WP_228462056.1">
    <property type="nucleotide sequence ID" value="NZ_BLLI01000128.1"/>
</dbReference>
<dbReference type="GO" id="GO:0000428">
    <property type="term" value="C:DNA-directed RNA polymerase complex"/>
    <property type="evidence" value="ECO:0007669"/>
    <property type="project" value="UniProtKB-KW"/>
</dbReference>
<keyword evidence="4" id="KW-0804">Transcription</keyword>
<protein>
    <submittedName>
        <fullName evidence="7">DNA-directed RNA polymerase sigma-70 factor</fullName>
    </submittedName>
</protein>
<feature type="domain" description="RNA polymerase sigma-70 region 2" evidence="5">
    <location>
        <begin position="14"/>
        <end position="75"/>
    </location>
</feature>
<dbReference type="NCBIfam" id="TIGR02937">
    <property type="entry name" value="sigma70-ECF"/>
    <property type="match status" value="1"/>
</dbReference>
<keyword evidence="2" id="KW-0805">Transcription regulation</keyword>
<dbReference type="Gene3D" id="1.10.10.10">
    <property type="entry name" value="Winged helix-like DNA-binding domain superfamily/Winged helix DNA-binding domain"/>
    <property type="match status" value="1"/>
</dbReference>
<gene>
    <name evidence="7" type="ORF">Hs30E_20670</name>
</gene>
<dbReference type="GO" id="GO:0003677">
    <property type="term" value="F:DNA binding"/>
    <property type="evidence" value="ECO:0007669"/>
    <property type="project" value="InterPro"/>
</dbReference>
<proteinExistence type="inferred from homology"/>
<dbReference type="PANTHER" id="PTHR43133">
    <property type="entry name" value="RNA POLYMERASE ECF-TYPE SIGMA FACTO"/>
    <property type="match status" value="1"/>
</dbReference>
<keyword evidence="7" id="KW-0240">DNA-directed RNA polymerase</keyword>
<dbReference type="EMBL" id="BLLI01000128">
    <property type="protein sequence ID" value="GFH43487.1"/>
    <property type="molecule type" value="Genomic_DNA"/>
</dbReference>
<sequence>MKENFFQLDLDKVVEEYADMVYRIAFVRMKNKNEADDIFQEVFLRLVKHHERIKDATHLKAWLIRVTINCCKKQYDLAWHKKRVTMAETQFEIELGNAQEVIFLADDVNETLMTMILNLSDDHKTVLLLFYFERYSIREISRLIEQSESTVKTRLSRARKALKKKMEGEIANEG</sequence>
<dbReference type="InterPro" id="IPR039425">
    <property type="entry name" value="RNA_pol_sigma-70-like"/>
</dbReference>
<dbReference type="SUPFAM" id="SSF88946">
    <property type="entry name" value="Sigma2 domain of RNA polymerase sigma factors"/>
    <property type="match status" value="1"/>
</dbReference>
<evidence type="ECO:0000259" key="5">
    <source>
        <dbReference type="Pfam" id="PF04542"/>
    </source>
</evidence>
<dbReference type="AlphaFoldDB" id="A0A6A0BIA4"/>
<evidence type="ECO:0000313" key="8">
    <source>
        <dbReference type="Proteomes" id="UP000480303"/>
    </source>
</evidence>
<feature type="domain" description="RNA polymerase sigma factor 70 region 4 type 2" evidence="6">
    <location>
        <begin position="111"/>
        <end position="162"/>
    </location>
</feature>
<comment type="similarity">
    <text evidence="1">Belongs to the sigma-70 factor family. ECF subfamily.</text>
</comment>
<evidence type="ECO:0000256" key="1">
    <source>
        <dbReference type="ARBA" id="ARBA00010641"/>
    </source>
</evidence>
<dbReference type="InterPro" id="IPR007627">
    <property type="entry name" value="RNA_pol_sigma70_r2"/>
</dbReference>
<evidence type="ECO:0000256" key="4">
    <source>
        <dbReference type="ARBA" id="ARBA00023163"/>
    </source>
</evidence>